<proteinExistence type="predicted"/>
<dbReference type="Gene3D" id="3.40.50.300">
    <property type="entry name" value="P-loop containing nucleotide triphosphate hydrolases"/>
    <property type="match status" value="2"/>
</dbReference>
<evidence type="ECO:0000256" key="2">
    <source>
        <dbReference type="ARBA" id="ARBA00022801"/>
    </source>
</evidence>
<dbReference type="InterPro" id="IPR050534">
    <property type="entry name" value="Coronavir_polyprotein_1ab"/>
</dbReference>
<evidence type="ECO:0000256" key="3">
    <source>
        <dbReference type="ARBA" id="ARBA00022806"/>
    </source>
</evidence>
<comment type="caution">
    <text evidence="7">The sequence shown here is derived from an EMBL/GenBank/DDBJ whole genome shotgun (WGS) entry which is preliminary data.</text>
</comment>
<dbReference type="Pfam" id="PF13087">
    <property type="entry name" value="AAA_12"/>
    <property type="match status" value="1"/>
</dbReference>
<dbReference type="InterPro" id="IPR019993">
    <property type="entry name" value="RecB_nuclease_TM0106_put"/>
</dbReference>
<keyword evidence="2" id="KW-0378">Hydrolase</keyword>
<dbReference type="SUPFAM" id="SSF53098">
    <property type="entry name" value="Ribonuclease H-like"/>
    <property type="match status" value="1"/>
</dbReference>
<dbReference type="InterPro" id="IPR041679">
    <property type="entry name" value="DNA2/NAM7-like_C"/>
</dbReference>
<dbReference type="InterPro" id="IPR012337">
    <property type="entry name" value="RNaseH-like_sf"/>
</dbReference>
<feature type="domain" description="YprB ribonuclease H-like" evidence="6">
    <location>
        <begin position="318"/>
        <end position="496"/>
    </location>
</feature>
<dbReference type="Pfam" id="PF13482">
    <property type="entry name" value="RNase_H_2"/>
    <property type="match status" value="1"/>
</dbReference>
<keyword evidence="4" id="KW-0067">ATP-binding</keyword>
<evidence type="ECO:0000256" key="1">
    <source>
        <dbReference type="ARBA" id="ARBA00022741"/>
    </source>
</evidence>
<protein>
    <submittedName>
        <fullName evidence="7">Nuclease</fullName>
    </submittedName>
</protein>
<evidence type="ECO:0000256" key="4">
    <source>
        <dbReference type="ARBA" id="ARBA00022840"/>
    </source>
</evidence>
<dbReference type="NCBIfam" id="TIGR03491">
    <property type="entry name" value="TM0106 family RecB-like putative nuclease"/>
    <property type="match status" value="1"/>
</dbReference>
<accession>A0ABQ1M487</accession>
<dbReference type="Pfam" id="PF13604">
    <property type="entry name" value="AAA_30"/>
    <property type="match status" value="1"/>
</dbReference>
<feature type="domain" description="DNA2/NAM7 helicase-like C-terminal" evidence="5">
    <location>
        <begin position="903"/>
        <end position="1088"/>
    </location>
</feature>
<evidence type="ECO:0000259" key="6">
    <source>
        <dbReference type="Pfam" id="PF13482"/>
    </source>
</evidence>
<dbReference type="PANTHER" id="PTHR43788:SF8">
    <property type="entry name" value="DNA-BINDING PROTEIN SMUBP-2"/>
    <property type="match status" value="1"/>
</dbReference>
<organism evidence="7 8">
    <name type="scientific">Belliella aquatica</name>
    <dbReference type="NCBI Taxonomy" id="1323734"/>
    <lineage>
        <taxon>Bacteria</taxon>
        <taxon>Pseudomonadati</taxon>
        <taxon>Bacteroidota</taxon>
        <taxon>Cytophagia</taxon>
        <taxon>Cytophagales</taxon>
        <taxon>Cyclobacteriaceae</taxon>
        <taxon>Belliella</taxon>
    </lineage>
</organism>
<dbReference type="InterPro" id="IPR027417">
    <property type="entry name" value="P-loop_NTPase"/>
</dbReference>
<keyword evidence="3" id="KW-0347">Helicase</keyword>
<dbReference type="InterPro" id="IPR038720">
    <property type="entry name" value="YprB_RNase_H-like_dom"/>
</dbReference>
<gene>
    <name evidence="7" type="ORF">GCM10010993_09310</name>
</gene>
<keyword evidence="1" id="KW-0547">Nucleotide-binding</keyword>
<dbReference type="Proteomes" id="UP000635885">
    <property type="component" value="Unassembled WGS sequence"/>
</dbReference>
<dbReference type="SUPFAM" id="SSF52540">
    <property type="entry name" value="P-loop containing nucleoside triphosphate hydrolases"/>
    <property type="match status" value="1"/>
</dbReference>
<evidence type="ECO:0000313" key="8">
    <source>
        <dbReference type="Proteomes" id="UP000635885"/>
    </source>
</evidence>
<dbReference type="RefSeq" id="WP_188440180.1">
    <property type="nucleotide sequence ID" value="NZ_BMFD01000002.1"/>
</dbReference>
<reference evidence="8" key="1">
    <citation type="journal article" date="2019" name="Int. J. Syst. Evol. Microbiol.">
        <title>The Global Catalogue of Microorganisms (GCM) 10K type strain sequencing project: providing services to taxonomists for standard genome sequencing and annotation.</title>
        <authorList>
            <consortium name="The Broad Institute Genomics Platform"/>
            <consortium name="The Broad Institute Genome Sequencing Center for Infectious Disease"/>
            <person name="Wu L."/>
            <person name="Ma J."/>
        </authorList>
    </citation>
    <scope>NUCLEOTIDE SEQUENCE [LARGE SCALE GENOMIC DNA]</scope>
    <source>
        <strain evidence="8">CGMCC 1.12479</strain>
    </source>
</reference>
<name>A0ABQ1M487_9BACT</name>
<evidence type="ECO:0000313" key="7">
    <source>
        <dbReference type="EMBL" id="GGC32483.1"/>
    </source>
</evidence>
<sequence>MKKAENTIIYSPSDLSNYINCKHLTSLEKEAIQGKRQKPQYTNKVMLALREKGNAFEAGILAKFHEERKSIYNLQPGDPLAFEKTIEAMKKGFDVIYQARLGKENEWQGWADFLIKVANPSELGNFSYEVMDTKLATETKAATIIQISLYTEAVGEIQGVVPEFMWVKTPEEDICYRTDDYMAYVRLAKKRFNEAILTEVNSTYPDPVSHCDICTWWEVCNKQRREDDHLSFVAGMGNSQIKEVKQREINTLEDFAQLPSPIPFKPNKGAIHTYQKLRDQANIQWRSRNENYRPIYELLDLEENKGFYKLPEPSAHDIYLDLEGDPMIEPGGLEYMIGWYYQGEYHDLWAKDEVEEKQIFEQFMTMTMAVKAAHPDMHIYHYAPYEVTAFKRLMGKYSTFEDEMDQLLRSNTFVDLYGVVRQGVRASVERYSIKDLEKFFGYEREIDLREVSRHKSMYEFLLGTKKTEEATPEMLEAIRLYNQDDCVSTHRLHAWLEKLRKEWIDQGAIIPRLDLKGMEAGEKTNAHQERIKPLFDALMADVPIIQEDRSTLQQGKFLLANMLDWYRREKKSFWWEFFKLMELSEEDLLEEKNALSRLTYTGHREPVKRSVIDSYKFEDQETDIRVGKRVKNIDGKNLGEVVHLDRKTQTIRIKKGPTTMNIHPTSILLLEDFNAQVKEESIINLASWVIENGLDSVEAPFKAARELLLRSKPDAQPQVQSEDLLQKATQWASNLNHSYLPIQGPPGSGKSYTASRMIIELIKQGKKIGVTALSHKVITNLLEKIWEYAEACQFPVSISQKIDVEDNQLPWFTSNVNEVIESKISSSQIIAGTSFLWPKTIYTDALDYLFVDEAGQLSLIDTLAVAQSTKNLILLGDPQQLQQPQQGVHPEGTEVSALAHILQKRQTIRPEQGVFLDKTWRMHPEICSFDAEQFYEGKLHAVKHLENQTISGNTPMLGSGLRYLAIAHEGNTNSSEEEIEVIKNMIEMLCKGDVTYTNAEGKSKIIAHSDIKIISPYNAQVSKLKEAIPHIEIGTVDKFQGQEAPIVIYSVATSSPQDASRGMDFLYSPHRFNVAVSRAQALFVLVASPSILEPDCKSPMQIKLANPYCRFVEVAQALYLQQ</sequence>
<dbReference type="InterPro" id="IPR047187">
    <property type="entry name" value="SF1_C_Upf1"/>
</dbReference>
<evidence type="ECO:0000259" key="5">
    <source>
        <dbReference type="Pfam" id="PF13087"/>
    </source>
</evidence>
<dbReference type="CDD" id="cd18808">
    <property type="entry name" value="SF1_C_Upf1"/>
    <property type="match status" value="1"/>
</dbReference>
<keyword evidence="8" id="KW-1185">Reference proteome</keyword>
<dbReference type="PANTHER" id="PTHR43788">
    <property type="entry name" value="DNA2/NAM7 HELICASE FAMILY MEMBER"/>
    <property type="match status" value="1"/>
</dbReference>
<dbReference type="EMBL" id="BMFD01000002">
    <property type="protein sequence ID" value="GGC32483.1"/>
    <property type="molecule type" value="Genomic_DNA"/>
</dbReference>